<organism evidence="1 2">
    <name type="scientific">Naganishia cerealis</name>
    <dbReference type="NCBI Taxonomy" id="610337"/>
    <lineage>
        <taxon>Eukaryota</taxon>
        <taxon>Fungi</taxon>
        <taxon>Dikarya</taxon>
        <taxon>Basidiomycota</taxon>
        <taxon>Agaricomycotina</taxon>
        <taxon>Tremellomycetes</taxon>
        <taxon>Filobasidiales</taxon>
        <taxon>Filobasidiaceae</taxon>
        <taxon>Naganishia</taxon>
    </lineage>
</organism>
<name>A0ACC2WIX1_9TREE</name>
<keyword evidence="2" id="KW-1185">Reference proteome</keyword>
<dbReference type="Proteomes" id="UP001241377">
    <property type="component" value="Unassembled WGS sequence"/>
</dbReference>
<comment type="caution">
    <text evidence="1">The sequence shown here is derived from an EMBL/GenBank/DDBJ whole genome shotgun (WGS) entry which is preliminary data.</text>
</comment>
<proteinExistence type="predicted"/>
<accession>A0ACC2WIX1</accession>
<evidence type="ECO:0000313" key="1">
    <source>
        <dbReference type="EMBL" id="KAJ9111654.1"/>
    </source>
</evidence>
<dbReference type="EMBL" id="JASBWR010000007">
    <property type="protein sequence ID" value="KAJ9111654.1"/>
    <property type="molecule type" value="Genomic_DNA"/>
</dbReference>
<sequence>MTNSLCISLPVLLVFVVIFGTAIGTLFVRARRRKAQHRNTLINGLPLAEQQRANEPERSFGAAKSMVEGRKKSMKEKDKEAAAKQRMNLAFGVVDDDEPNQPATRYTPSPIYNQEGSRMKSESNPSVDPMRGDRTFDSRQLPQAGIPLNARERWPVREPLDRTKSTPRDPFSSPSPQRPSPSKQKSVQSAANNVSKTTYKSDPALLKPQRSLERADRSLLSSTSTGSMNSRKRDPSKPIFSSTRA</sequence>
<reference evidence="1" key="1">
    <citation type="submission" date="2023-04" db="EMBL/GenBank/DDBJ databases">
        <title>Draft Genome sequencing of Naganishia species isolated from polar environments using Oxford Nanopore Technology.</title>
        <authorList>
            <person name="Leo P."/>
            <person name="Venkateswaran K."/>
        </authorList>
    </citation>
    <scope>NUCLEOTIDE SEQUENCE</scope>
    <source>
        <strain evidence="1">MNA-CCFEE 5261</strain>
    </source>
</reference>
<gene>
    <name evidence="1" type="ORF">QFC19_001011</name>
</gene>
<protein>
    <submittedName>
        <fullName evidence="1">Uncharacterized protein</fullName>
    </submittedName>
</protein>
<evidence type="ECO:0000313" key="2">
    <source>
        <dbReference type="Proteomes" id="UP001241377"/>
    </source>
</evidence>